<organism evidence="3 4">
    <name type="scientific">Actinacidiphila glaucinigra</name>
    <dbReference type="NCBI Taxonomy" id="235986"/>
    <lineage>
        <taxon>Bacteria</taxon>
        <taxon>Bacillati</taxon>
        <taxon>Actinomycetota</taxon>
        <taxon>Actinomycetes</taxon>
        <taxon>Kitasatosporales</taxon>
        <taxon>Streptomycetaceae</taxon>
        <taxon>Actinacidiphila</taxon>
    </lineage>
</organism>
<gene>
    <name evidence="3" type="ORF">SAMN05216252_106446</name>
</gene>
<keyword evidence="4" id="KW-1185">Reference proteome</keyword>
<dbReference type="RefSeq" id="WP_089224385.1">
    <property type="nucleotide sequence ID" value="NZ_FZOF01000006.1"/>
</dbReference>
<evidence type="ECO:0000256" key="2">
    <source>
        <dbReference type="SAM" id="SignalP"/>
    </source>
</evidence>
<dbReference type="AlphaFoldDB" id="A0A239FDI4"/>
<evidence type="ECO:0000313" key="4">
    <source>
        <dbReference type="Proteomes" id="UP000198280"/>
    </source>
</evidence>
<feature type="signal peptide" evidence="2">
    <location>
        <begin position="1"/>
        <end position="29"/>
    </location>
</feature>
<feature type="region of interest" description="Disordered" evidence="1">
    <location>
        <begin position="172"/>
        <end position="193"/>
    </location>
</feature>
<protein>
    <submittedName>
        <fullName evidence="3">Uncharacterized protein</fullName>
    </submittedName>
</protein>
<accession>A0A239FDI4</accession>
<evidence type="ECO:0000256" key="1">
    <source>
        <dbReference type="SAM" id="MobiDB-lite"/>
    </source>
</evidence>
<dbReference type="OrthoDB" id="3698271at2"/>
<name>A0A239FDI4_9ACTN</name>
<evidence type="ECO:0000313" key="3">
    <source>
        <dbReference type="EMBL" id="SNS54986.1"/>
    </source>
</evidence>
<reference evidence="3 4" key="1">
    <citation type="submission" date="2017-06" db="EMBL/GenBank/DDBJ databases">
        <authorList>
            <person name="Kim H.J."/>
            <person name="Triplett B.A."/>
        </authorList>
    </citation>
    <scope>NUCLEOTIDE SEQUENCE [LARGE SCALE GENOMIC DNA]</scope>
    <source>
        <strain evidence="3 4">CGMCC 4.1858</strain>
    </source>
</reference>
<dbReference type="EMBL" id="FZOF01000006">
    <property type="protein sequence ID" value="SNS54986.1"/>
    <property type="molecule type" value="Genomic_DNA"/>
</dbReference>
<feature type="chain" id="PRO_5039141964" evidence="2">
    <location>
        <begin position="30"/>
        <end position="240"/>
    </location>
</feature>
<sequence length="240" mass="24808">MRIRRFVTWAGVTVTALAAVVGGSGPAAAGGPTSVMLVAPASGKAAGIYASSPDYRELEQSIGNGSKEEPPDSLSDVMDDHHRQVTLTWLIHDVSVWKVDYVYPDGPGGAWVHSRSVMETGLPEQGVWRKAERPEDLRRLLGRLGLMGADKGLGVSAPDYLPGPDDAAAVEETPAAAPEGSTAAPQAAAAGDGGGADGWWLSLPGLGAGLLVGGAGTFLVLRRISGHTPEEGPRQELVDD</sequence>
<keyword evidence="2" id="KW-0732">Signal</keyword>
<dbReference type="Proteomes" id="UP000198280">
    <property type="component" value="Unassembled WGS sequence"/>
</dbReference>
<feature type="compositionally biased region" description="Low complexity" evidence="1">
    <location>
        <begin position="172"/>
        <end position="190"/>
    </location>
</feature>
<proteinExistence type="predicted"/>